<proteinExistence type="inferred from homology"/>
<dbReference type="PROSITE" id="PS00392">
    <property type="entry name" value="DDC_GAD_HDC_YDC"/>
    <property type="match status" value="1"/>
</dbReference>
<dbReference type="Pfam" id="PF00282">
    <property type="entry name" value="Pyridoxal_deC"/>
    <property type="match status" value="1"/>
</dbReference>
<dbReference type="Proteomes" id="UP001050691">
    <property type="component" value="Unassembled WGS sequence"/>
</dbReference>
<evidence type="ECO:0000256" key="4">
    <source>
        <dbReference type="ARBA" id="ARBA00022898"/>
    </source>
</evidence>
<dbReference type="GO" id="GO:0016831">
    <property type="term" value="F:carboxy-lyase activity"/>
    <property type="evidence" value="ECO:0007669"/>
    <property type="project" value="UniProtKB-KW"/>
</dbReference>
<dbReference type="GO" id="GO:0006520">
    <property type="term" value="P:amino acid metabolic process"/>
    <property type="evidence" value="ECO:0007669"/>
    <property type="project" value="InterPro"/>
</dbReference>
<accession>A0AAV5A5B9</accession>
<dbReference type="GO" id="GO:0030170">
    <property type="term" value="F:pyridoxal phosphate binding"/>
    <property type="evidence" value="ECO:0007669"/>
    <property type="project" value="InterPro"/>
</dbReference>
<dbReference type="InterPro" id="IPR010977">
    <property type="entry name" value="Aromatic_deC"/>
</dbReference>
<dbReference type="PRINTS" id="PR00800">
    <property type="entry name" value="YHDCRBOXLASE"/>
</dbReference>
<reference evidence="8" key="1">
    <citation type="submission" date="2021-10" db="EMBL/GenBank/DDBJ databases">
        <title>De novo Genome Assembly of Clathrus columnatus (Basidiomycota, Fungi) Using Illumina and Nanopore Sequence Data.</title>
        <authorList>
            <person name="Ogiso-Tanaka E."/>
            <person name="Itagaki H."/>
            <person name="Hosoya T."/>
            <person name="Hosaka K."/>
        </authorList>
    </citation>
    <scope>NUCLEOTIDE SEQUENCE</scope>
    <source>
        <strain evidence="8">MO-923</strain>
    </source>
</reference>
<sequence length="499" mass="56017">MDLEGAGHQAIDKICDYLQTLEEGKLVPDVKPGFLREALPDNTPEDGEKFDDIAEDFERLILPGILNWQHPMFFAWFPTAGTYESMLGDLYSSSVSNPGFNWSCSPACTELEAVVMDWSAKLFHLDDVFFNSSRIGGGVMQTTASDSALVAVIAARAKYQRRHPEVPLEKLLIYFTTATHALGVKTGLILGLKCRALQVTAKNNYALQGEEVSAALEEDRAAGFHPFVLIATIGTTYTGAVDRIDEIGPITRNNGLWLHIDAAWAGVALACPEYHEACYLNGINTYADSFCTNFHKWGLVNFDASTLWVRDRSLLTEALDCSPAYLRSKQSDEGTVVDYRNWQLPLGRRFRSVKVWFVLRSYGIEGFRSYLRKGITLAKQFQILVRSDPRFEIVTPPFLALTVFRIRPPSDIQTDRSDADINNTMLNALNRIFHRRLSAKDLFLTSIDLDGIFCIRLAIGSQRTEERHIKKVWDILDSEVEPAVNEWLGSNWGSNTLAD</sequence>
<dbReference type="GO" id="GO:0019752">
    <property type="term" value="P:carboxylic acid metabolic process"/>
    <property type="evidence" value="ECO:0007669"/>
    <property type="project" value="InterPro"/>
</dbReference>
<comment type="cofactor">
    <cofactor evidence="1 6 7">
        <name>pyridoxal 5'-phosphate</name>
        <dbReference type="ChEBI" id="CHEBI:597326"/>
    </cofactor>
</comment>
<dbReference type="InterPro" id="IPR015424">
    <property type="entry name" value="PyrdxlP-dep_Trfase"/>
</dbReference>
<evidence type="ECO:0008006" key="10">
    <source>
        <dbReference type="Google" id="ProtNLM"/>
    </source>
</evidence>
<comment type="caution">
    <text evidence="8">The sequence shown here is derived from an EMBL/GenBank/DDBJ whole genome shotgun (WGS) entry which is preliminary data.</text>
</comment>
<gene>
    <name evidence="8" type="ORF">Clacol_003061</name>
</gene>
<evidence type="ECO:0000256" key="2">
    <source>
        <dbReference type="ARBA" id="ARBA00009533"/>
    </source>
</evidence>
<keyword evidence="9" id="KW-1185">Reference proteome</keyword>
<evidence type="ECO:0000256" key="3">
    <source>
        <dbReference type="ARBA" id="ARBA00022793"/>
    </source>
</evidence>
<evidence type="ECO:0000256" key="1">
    <source>
        <dbReference type="ARBA" id="ARBA00001933"/>
    </source>
</evidence>
<dbReference type="Gene3D" id="3.40.640.10">
    <property type="entry name" value="Type I PLP-dependent aspartate aminotransferase-like (Major domain)"/>
    <property type="match status" value="1"/>
</dbReference>
<feature type="modified residue" description="N6-(pyridoxal phosphate)lysine" evidence="6">
    <location>
        <position position="296"/>
    </location>
</feature>
<dbReference type="Gene3D" id="1.20.1340.10">
    <property type="entry name" value="dopa decarboxylase, N-terminal domain"/>
    <property type="match status" value="1"/>
</dbReference>
<comment type="similarity">
    <text evidence="2 7">Belongs to the group II decarboxylase family.</text>
</comment>
<evidence type="ECO:0000256" key="7">
    <source>
        <dbReference type="RuleBase" id="RU000382"/>
    </source>
</evidence>
<dbReference type="GO" id="GO:0005737">
    <property type="term" value="C:cytoplasm"/>
    <property type="evidence" value="ECO:0007669"/>
    <property type="project" value="TreeGrafter"/>
</dbReference>
<keyword evidence="5 7" id="KW-0456">Lyase</keyword>
<dbReference type="Gene3D" id="3.90.1150.10">
    <property type="entry name" value="Aspartate Aminotransferase, domain 1"/>
    <property type="match status" value="1"/>
</dbReference>
<evidence type="ECO:0000256" key="6">
    <source>
        <dbReference type="PIRSR" id="PIRSR602129-50"/>
    </source>
</evidence>
<evidence type="ECO:0000256" key="5">
    <source>
        <dbReference type="ARBA" id="ARBA00023239"/>
    </source>
</evidence>
<name>A0AAV5A5B9_9AGAM</name>
<dbReference type="InterPro" id="IPR021115">
    <property type="entry name" value="Pyridoxal-P_BS"/>
</dbReference>
<dbReference type="AlphaFoldDB" id="A0AAV5A5B9"/>
<keyword evidence="3" id="KW-0210">Decarboxylase</keyword>
<evidence type="ECO:0000313" key="8">
    <source>
        <dbReference type="EMBL" id="GJJ08842.1"/>
    </source>
</evidence>
<dbReference type="InterPro" id="IPR015422">
    <property type="entry name" value="PyrdxlP-dep_Trfase_small"/>
</dbReference>
<dbReference type="InterPro" id="IPR002129">
    <property type="entry name" value="PyrdxlP-dep_de-COase"/>
</dbReference>
<keyword evidence="4 6" id="KW-0663">Pyridoxal phosphate</keyword>
<dbReference type="EMBL" id="BPWL01000003">
    <property type="protein sequence ID" value="GJJ08842.1"/>
    <property type="molecule type" value="Genomic_DNA"/>
</dbReference>
<dbReference type="PANTHER" id="PTHR11999">
    <property type="entry name" value="GROUP II PYRIDOXAL-5-PHOSPHATE DECARBOXYLASE"/>
    <property type="match status" value="1"/>
</dbReference>
<dbReference type="InterPro" id="IPR015421">
    <property type="entry name" value="PyrdxlP-dep_Trfase_major"/>
</dbReference>
<evidence type="ECO:0000313" key="9">
    <source>
        <dbReference type="Proteomes" id="UP001050691"/>
    </source>
</evidence>
<organism evidence="8 9">
    <name type="scientific">Clathrus columnatus</name>
    <dbReference type="NCBI Taxonomy" id="1419009"/>
    <lineage>
        <taxon>Eukaryota</taxon>
        <taxon>Fungi</taxon>
        <taxon>Dikarya</taxon>
        <taxon>Basidiomycota</taxon>
        <taxon>Agaricomycotina</taxon>
        <taxon>Agaricomycetes</taxon>
        <taxon>Phallomycetidae</taxon>
        <taxon>Phallales</taxon>
        <taxon>Clathraceae</taxon>
        <taxon>Clathrus</taxon>
    </lineage>
</organism>
<protein>
    <recommendedName>
        <fullName evidence="10">Aromatic-L-amino-acid decarboxylase</fullName>
    </recommendedName>
</protein>
<dbReference type="PANTHER" id="PTHR11999:SF70">
    <property type="entry name" value="MIP05841P"/>
    <property type="match status" value="1"/>
</dbReference>
<dbReference type="SUPFAM" id="SSF53383">
    <property type="entry name" value="PLP-dependent transferases"/>
    <property type="match status" value="1"/>
</dbReference>